<reference evidence="1" key="2">
    <citation type="submission" date="2022-01" db="EMBL/GenBank/DDBJ databases">
        <authorList>
            <person name="Yamashiro T."/>
            <person name="Shiraishi A."/>
            <person name="Satake H."/>
            <person name="Nakayama K."/>
        </authorList>
    </citation>
    <scope>NUCLEOTIDE SEQUENCE</scope>
</reference>
<accession>A0ABQ4X499</accession>
<name>A0ABQ4X499_9ASTR</name>
<reference evidence="1" key="1">
    <citation type="journal article" date="2022" name="Int. J. Mol. Sci.">
        <title>Draft Genome of Tanacetum Coccineum: Genomic Comparison of Closely Related Tanacetum-Family Plants.</title>
        <authorList>
            <person name="Yamashiro T."/>
            <person name="Shiraishi A."/>
            <person name="Nakayama K."/>
            <person name="Satake H."/>
        </authorList>
    </citation>
    <scope>NUCLEOTIDE SEQUENCE</scope>
</reference>
<proteinExistence type="predicted"/>
<gene>
    <name evidence="1" type="ORF">Tco_0654716</name>
</gene>
<dbReference type="EMBL" id="BQNB010009186">
    <property type="protein sequence ID" value="GJS59932.1"/>
    <property type="molecule type" value="Genomic_DNA"/>
</dbReference>
<sequence>MENLNLFYQDIGPSSSAGRHLTQEEASKEELTIKISQRYALLEEERPVIETMDYNDKYKKILDEIWKDKVELDRKTVKEDEEAVKRIKGEALKEKDDSGAFVFPIRLEGKVNENALADTRSDINTMPYRIFETLGREDSLSRTPSYMGSILNTSKIIFSTFDGVCHQTFQTVRFDVLRTAESDSDDEEEYVIKRNKFGAPIYGPRPALYLNYTDPEDRLSAIQTCSGKLGLEESS</sequence>
<evidence type="ECO:0000313" key="2">
    <source>
        <dbReference type="Proteomes" id="UP001151760"/>
    </source>
</evidence>
<dbReference type="Proteomes" id="UP001151760">
    <property type="component" value="Unassembled WGS sequence"/>
</dbReference>
<keyword evidence="2" id="KW-1185">Reference proteome</keyword>
<protein>
    <submittedName>
        <fullName evidence="1">Uncharacterized protein</fullName>
    </submittedName>
</protein>
<evidence type="ECO:0000313" key="1">
    <source>
        <dbReference type="EMBL" id="GJS59932.1"/>
    </source>
</evidence>
<comment type="caution">
    <text evidence="1">The sequence shown here is derived from an EMBL/GenBank/DDBJ whole genome shotgun (WGS) entry which is preliminary data.</text>
</comment>
<organism evidence="1 2">
    <name type="scientific">Tanacetum coccineum</name>
    <dbReference type="NCBI Taxonomy" id="301880"/>
    <lineage>
        <taxon>Eukaryota</taxon>
        <taxon>Viridiplantae</taxon>
        <taxon>Streptophyta</taxon>
        <taxon>Embryophyta</taxon>
        <taxon>Tracheophyta</taxon>
        <taxon>Spermatophyta</taxon>
        <taxon>Magnoliopsida</taxon>
        <taxon>eudicotyledons</taxon>
        <taxon>Gunneridae</taxon>
        <taxon>Pentapetalae</taxon>
        <taxon>asterids</taxon>
        <taxon>campanulids</taxon>
        <taxon>Asterales</taxon>
        <taxon>Asteraceae</taxon>
        <taxon>Asteroideae</taxon>
        <taxon>Anthemideae</taxon>
        <taxon>Anthemidinae</taxon>
        <taxon>Tanacetum</taxon>
    </lineage>
</organism>